<accession>A0A318SSL5</accession>
<keyword evidence="5" id="KW-1185">Reference proteome</keyword>
<dbReference type="PRINTS" id="PR00922">
    <property type="entry name" value="DADACBPTASE3"/>
</dbReference>
<dbReference type="NCBIfam" id="TIGR00666">
    <property type="entry name" value="PBP4"/>
    <property type="match status" value="1"/>
</dbReference>
<dbReference type="InterPro" id="IPR006311">
    <property type="entry name" value="TAT_signal"/>
</dbReference>
<dbReference type="OrthoDB" id="5372081at2"/>
<organism evidence="4 5">
    <name type="scientific">Pseudoroseicyclus aestuarii</name>
    <dbReference type="NCBI Taxonomy" id="1795041"/>
    <lineage>
        <taxon>Bacteria</taxon>
        <taxon>Pseudomonadati</taxon>
        <taxon>Pseudomonadota</taxon>
        <taxon>Alphaproteobacteria</taxon>
        <taxon>Rhodobacterales</taxon>
        <taxon>Paracoccaceae</taxon>
        <taxon>Pseudoroseicyclus</taxon>
    </lineage>
</organism>
<sequence length="562" mass="59504">MRLTNLRRKTKTERAGRVAAGSRITRRALLAGGIGSIAGAALAEGPLRSLRPMARSGAAPAISTGPVVTDLRPQARLSLAGIIEEARLSGATSVAVADSNTGRILDAHADTLRLPPASVTKALTTLYAIDALGADHRFATRLIGTGPINGGVLEGDLVLSGGGDPTLTTDDLGAMAQALRDAGVAQVQGAFRVWGGAIEGRREIDPQQLPHLGYNPAVSGLNLNFNRVHFEWARQGGDWRVTMDARASQYRPEVRSSRMTVADRSTPVYTYRDVEGVDTWTVASGALGTGGSRWLPVRNPALYAGEVLRVLALAQGLDLPEPQVQDTAPEGATLAEHMSQPLAPMLEEMLLYSTNLTAECIGLAASAARAGVPQGQAASAGMMNDWLREVFGAEARFVDHSGLGQASRISAAQMVTILATDRAKRDLRPLLKYITLIDGQGEALATPPGIVQAKTGTLNFVSALAGYERTRDGVDLAFAIFSGDPERRQAAYEAGDEIPEGARGWNGRAKWMQQRLLQRWGFAFSQRAAEIEDAAQGASLVDLPADPPAALLEDDSDLRGGD</sequence>
<dbReference type="Pfam" id="PF02113">
    <property type="entry name" value="Peptidase_S13"/>
    <property type="match status" value="1"/>
</dbReference>
<dbReference type="SUPFAM" id="SSF56601">
    <property type="entry name" value="beta-lactamase/transpeptidase-like"/>
    <property type="match status" value="1"/>
</dbReference>
<dbReference type="InterPro" id="IPR012338">
    <property type="entry name" value="Beta-lactam/transpept-like"/>
</dbReference>
<dbReference type="Gene3D" id="3.50.80.20">
    <property type="entry name" value="D-Ala-D-Ala carboxypeptidase C, peptidase S13"/>
    <property type="match status" value="1"/>
</dbReference>
<evidence type="ECO:0000256" key="1">
    <source>
        <dbReference type="ARBA" id="ARBA00006096"/>
    </source>
</evidence>
<evidence type="ECO:0000313" key="5">
    <source>
        <dbReference type="Proteomes" id="UP000248311"/>
    </source>
</evidence>
<proteinExistence type="inferred from homology"/>
<dbReference type="PANTHER" id="PTHR30023">
    <property type="entry name" value="D-ALANYL-D-ALANINE CARBOXYPEPTIDASE"/>
    <property type="match status" value="1"/>
</dbReference>
<dbReference type="PROSITE" id="PS51318">
    <property type="entry name" value="TAT"/>
    <property type="match status" value="1"/>
</dbReference>
<keyword evidence="4" id="KW-0121">Carboxypeptidase</keyword>
<keyword evidence="4" id="KW-0645">Protease</keyword>
<feature type="region of interest" description="Disordered" evidence="3">
    <location>
        <begin position="539"/>
        <end position="562"/>
    </location>
</feature>
<dbReference type="AlphaFoldDB" id="A0A318SSL5"/>
<dbReference type="GO" id="GO:0006508">
    <property type="term" value="P:proteolysis"/>
    <property type="evidence" value="ECO:0007669"/>
    <property type="project" value="InterPro"/>
</dbReference>
<evidence type="ECO:0000313" key="4">
    <source>
        <dbReference type="EMBL" id="PYE84820.1"/>
    </source>
</evidence>
<dbReference type="GO" id="GO:0004185">
    <property type="term" value="F:serine-type carboxypeptidase activity"/>
    <property type="evidence" value="ECO:0007669"/>
    <property type="project" value="InterPro"/>
</dbReference>
<comment type="similarity">
    <text evidence="1">Belongs to the peptidase S13 family.</text>
</comment>
<dbReference type="InterPro" id="IPR000667">
    <property type="entry name" value="Peptidase_S13"/>
</dbReference>
<evidence type="ECO:0000256" key="2">
    <source>
        <dbReference type="ARBA" id="ARBA00022801"/>
    </source>
</evidence>
<evidence type="ECO:0000256" key="3">
    <source>
        <dbReference type="SAM" id="MobiDB-lite"/>
    </source>
</evidence>
<comment type="caution">
    <text evidence="4">The sequence shown here is derived from an EMBL/GenBank/DDBJ whole genome shotgun (WGS) entry which is preliminary data.</text>
</comment>
<dbReference type="Proteomes" id="UP000248311">
    <property type="component" value="Unassembled WGS sequence"/>
</dbReference>
<reference evidence="4 5" key="1">
    <citation type="submission" date="2018-06" db="EMBL/GenBank/DDBJ databases">
        <title>Genomic Encyclopedia of Type Strains, Phase III (KMG-III): the genomes of soil and plant-associated and newly described type strains.</title>
        <authorList>
            <person name="Whitman W."/>
        </authorList>
    </citation>
    <scope>NUCLEOTIDE SEQUENCE [LARGE SCALE GENOMIC DNA]</scope>
    <source>
        <strain evidence="4 5">CECT 9025</strain>
    </source>
</reference>
<name>A0A318SSL5_9RHOB</name>
<keyword evidence="2" id="KW-0378">Hydrolase</keyword>
<gene>
    <name evidence="4" type="ORF">DFP88_102623</name>
</gene>
<dbReference type="PANTHER" id="PTHR30023:SF0">
    <property type="entry name" value="PENICILLIN-SENSITIVE CARBOXYPEPTIDASE A"/>
    <property type="match status" value="1"/>
</dbReference>
<protein>
    <submittedName>
        <fullName evidence="4">D-alanyl-D-alanine carboxypeptidase/D-alanyl-D-alanine-endopeptidase (Penicillin-binding protein 4)</fullName>
    </submittedName>
</protein>
<dbReference type="Gene3D" id="3.40.710.10">
    <property type="entry name" value="DD-peptidase/beta-lactamase superfamily"/>
    <property type="match status" value="2"/>
</dbReference>
<dbReference type="GO" id="GO:0000270">
    <property type="term" value="P:peptidoglycan metabolic process"/>
    <property type="evidence" value="ECO:0007669"/>
    <property type="project" value="TreeGrafter"/>
</dbReference>
<dbReference type="EMBL" id="QJTE01000002">
    <property type="protein sequence ID" value="PYE84820.1"/>
    <property type="molecule type" value="Genomic_DNA"/>
</dbReference>